<dbReference type="AlphaFoldDB" id="A0A327REQ3"/>
<dbReference type="OrthoDB" id="5735516at2"/>
<proteinExistence type="predicted"/>
<dbReference type="RefSeq" id="WP_111660100.1">
    <property type="nucleotide sequence ID" value="NZ_QLLO01000005.1"/>
</dbReference>
<accession>A0A327REQ3</accession>
<comment type="caution">
    <text evidence="1">The sequence shown here is derived from an EMBL/GenBank/DDBJ whole genome shotgun (WGS) entry which is preliminary data.</text>
</comment>
<organism evidence="1 2">
    <name type="scientific">Olleya aquimaris</name>
    <dbReference type="NCBI Taxonomy" id="639310"/>
    <lineage>
        <taxon>Bacteria</taxon>
        <taxon>Pseudomonadati</taxon>
        <taxon>Bacteroidota</taxon>
        <taxon>Flavobacteriia</taxon>
        <taxon>Flavobacteriales</taxon>
        <taxon>Flavobacteriaceae</taxon>
    </lineage>
</organism>
<protein>
    <recommendedName>
        <fullName evidence="3">Peptidase E</fullName>
    </recommendedName>
</protein>
<evidence type="ECO:0008006" key="3">
    <source>
        <dbReference type="Google" id="ProtNLM"/>
    </source>
</evidence>
<evidence type="ECO:0000313" key="1">
    <source>
        <dbReference type="EMBL" id="RAJ14615.1"/>
    </source>
</evidence>
<name>A0A327REQ3_9FLAO</name>
<dbReference type="Pfam" id="PF20420">
    <property type="entry name" value="DUF6702"/>
    <property type="match status" value="1"/>
</dbReference>
<gene>
    <name evidence="1" type="ORF">LY08_01794</name>
</gene>
<evidence type="ECO:0000313" key="2">
    <source>
        <dbReference type="Proteomes" id="UP000248703"/>
    </source>
</evidence>
<dbReference type="InterPro" id="IPR046525">
    <property type="entry name" value="DUF6702"/>
</dbReference>
<reference evidence="1 2" key="1">
    <citation type="submission" date="2018-06" db="EMBL/GenBank/DDBJ databases">
        <title>Genomic Encyclopedia of Archaeal and Bacterial Type Strains, Phase II (KMG-II): from individual species to whole genera.</title>
        <authorList>
            <person name="Goeker M."/>
        </authorList>
    </citation>
    <scope>NUCLEOTIDE SEQUENCE [LARGE SCALE GENOMIC DNA]</scope>
    <source>
        <strain evidence="1 2">DSM 24464</strain>
    </source>
</reference>
<dbReference type="Proteomes" id="UP000248703">
    <property type="component" value="Unassembled WGS sequence"/>
</dbReference>
<keyword evidence="2" id="KW-1185">Reference proteome</keyword>
<dbReference type="EMBL" id="QLLO01000005">
    <property type="protein sequence ID" value="RAJ14615.1"/>
    <property type="molecule type" value="Genomic_DNA"/>
</dbReference>
<sequence>MKALKYTLFIFLFTLFSFTTVHKYYVSITQIEYVKDKQSLQIISRIFVDDFEKLLRQRYDETITLNNNEDELTIDTYIEKYLLNKITISINNQPKVLTFIGKKYDDDIMHCYLEIENISSIKNFQIQNKVLYDVFDDQKNIVRTKINGKHKTFVLIPENDKGLLNF</sequence>